<accession>A0AAN3CSG4</accession>
<dbReference type="AlphaFoldDB" id="A0AAN3CSG4"/>
<organism evidence="2 3">
    <name type="scientific">Listeria monocytogenes</name>
    <dbReference type="NCBI Taxonomy" id="1639"/>
    <lineage>
        <taxon>Bacteria</taxon>
        <taxon>Bacillati</taxon>
        <taxon>Bacillota</taxon>
        <taxon>Bacilli</taxon>
        <taxon>Bacillales</taxon>
        <taxon>Listeriaceae</taxon>
        <taxon>Listeria</taxon>
    </lineage>
</organism>
<reference evidence="2 3" key="1">
    <citation type="submission" date="2019-07" db="EMBL/GenBank/DDBJ databases">
        <authorList>
            <consortium name="GenomeTrakr: Next Generation Sequencing Network for Food Pathogen Tracability"/>
        </authorList>
    </citation>
    <scope>NUCLEOTIDE SEQUENCE [LARGE SCALE GENOMIC DNA]</scope>
    <source>
        <strain evidence="2 3">FDA00014336</strain>
    </source>
</reference>
<gene>
    <name evidence="2" type="ORF">FLR03_14565</name>
</gene>
<feature type="transmembrane region" description="Helical" evidence="1">
    <location>
        <begin position="6"/>
        <end position="26"/>
    </location>
</feature>
<keyword evidence="1" id="KW-1133">Transmembrane helix</keyword>
<proteinExistence type="predicted"/>
<dbReference type="Proteomes" id="UP000423131">
    <property type="component" value="Unassembled WGS sequence"/>
</dbReference>
<comment type="caution">
    <text evidence="2">The sequence shown here is derived from an EMBL/GenBank/DDBJ whole genome shotgun (WGS) entry which is preliminary data.</text>
</comment>
<name>A0AAN3CSG4_LISMN</name>
<keyword evidence="1" id="KW-0812">Transmembrane</keyword>
<evidence type="ECO:0000256" key="1">
    <source>
        <dbReference type="SAM" id="Phobius"/>
    </source>
</evidence>
<feature type="non-terminal residue" evidence="2">
    <location>
        <position position="60"/>
    </location>
</feature>
<protein>
    <submittedName>
        <fullName evidence="2">CDP-glycerol glycerophosphotransferase family protein</fullName>
    </submittedName>
</protein>
<keyword evidence="1" id="KW-0472">Membrane</keyword>
<evidence type="ECO:0000313" key="2">
    <source>
        <dbReference type="EMBL" id="ECB9474894.1"/>
    </source>
</evidence>
<sequence>MIVKNIAISMYMFLLSLFSFFSRFFGVKKRVLIMASFPENTTAILNQMKKMGYTPNTICF</sequence>
<dbReference type="EMBL" id="AAHZFN010000023">
    <property type="protein sequence ID" value="ECB9474894.1"/>
    <property type="molecule type" value="Genomic_DNA"/>
</dbReference>
<evidence type="ECO:0000313" key="3">
    <source>
        <dbReference type="Proteomes" id="UP000423131"/>
    </source>
</evidence>